<evidence type="ECO:0000313" key="3">
    <source>
        <dbReference type="Proteomes" id="UP001202134"/>
    </source>
</evidence>
<protein>
    <submittedName>
        <fullName evidence="2">Nuclear transport factor 2 family protein</fullName>
    </submittedName>
</protein>
<dbReference type="Gene3D" id="3.10.450.50">
    <property type="match status" value="1"/>
</dbReference>
<sequence length="179" mass="20102">MHSSTNNVSELLQPTMATSAAELASAKQVSKVTETTEPEQPQIIDDFVNMYQSLNKDTLHLLKQVYSDDIVFQDPLHTVKGMSALTDYFANLYANVDSINFDIQQISVTSEQASVFWKMTYSHCKLNRGNPIQVDGMSHLIFSDKITSHRDYFDLGQMLYEQIPVLGKVISMVKAKASS</sequence>
<dbReference type="InterPro" id="IPR037401">
    <property type="entry name" value="SnoaL-like"/>
</dbReference>
<dbReference type="InterPro" id="IPR032710">
    <property type="entry name" value="NTF2-like_dom_sf"/>
</dbReference>
<comment type="caution">
    <text evidence="2">The sequence shown here is derived from an EMBL/GenBank/DDBJ whole genome shotgun (WGS) entry which is preliminary data.</text>
</comment>
<evidence type="ECO:0000259" key="1">
    <source>
        <dbReference type="Pfam" id="PF12680"/>
    </source>
</evidence>
<accession>A0ABT0KJC6</accession>
<name>A0ABT0KJC6_9GAMM</name>
<dbReference type="Pfam" id="PF12680">
    <property type="entry name" value="SnoaL_2"/>
    <property type="match status" value="1"/>
</dbReference>
<dbReference type="Proteomes" id="UP001202134">
    <property type="component" value="Unassembled WGS sequence"/>
</dbReference>
<reference evidence="2 3" key="1">
    <citation type="submission" date="2022-01" db="EMBL/GenBank/DDBJ databases">
        <title>Whole genome-based taxonomy of the Shewanellaceae.</title>
        <authorList>
            <person name="Martin-Rodriguez A.J."/>
        </authorList>
    </citation>
    <scope>NUCLEOTIDE SEQUENCE [LARGE SCALE GENOMIC DNA]</scope>
    <source>
        <strain evidence="2 3">DSM 24955</strain>
    </source>
</reference>
<gene>
    <name evidence="2" type="ORF">L2737_01190</name>
</gene>
<dbReference type="RefSeq" id="WP_248954488.1">
    <property type="nucleotide sequence ID" value="NZ_JAKIKU010000001.1"/>
</dbReference>
<dbReference type="SUPFAM" id="SSF54427">
    <property type="entry name" value="NTF2-like"/>
    <property type="match status" value="1"/>
</dbReference>
<dbReference type="EMBL" id="JAKIKU010000001">
    <property type="protein sequence ID" value="MCL1043948.1"/>
    <property type="molecule type" value="Genomic_DNA"/>
</dbReference>
<evidence type="ECO:0000313" key="2">
    <source>
        <dbReference type="EMBL" id="MCL1043948.1"/>
    </source>
</evidence>
<keyword evidence="3" id="KW-1185">Reference proteome</keyword>
<proteinExistence type="predicted"/>
<organism evidence="2 3">
    <name type="scientific">Shewanella electrodiphila</name>
    <dbReference type="NCBI Taxonomy" id="934143"/>
    <lineage>
        <taxon>Bacteria</taxon>
        <taxon>Pseudomonadati</taxon>
        <taxon>Pseudomonadota</taxon>
        <taxon>Gammaproteobacteria</taxon>
        <taxon>Alteromonadales</taxon>
        <taxon>Shewanellaceae</taxon>
        <taxon>Shewanella</taxon>
    </lineage>
</organism>
<feature type="domain" description="SnoaL-like" evidence="1">
    <location>
        <begin position="49"/>
        <end position="149"/>
    </location>
</feature>